<reference evidence="1" key="2">
    <citation type="submission" date="2012-12" db="EMBL/GenBank/DDBJ databases">
        <authorList>
            <consortium name="WormBase Consortium"/>
            <person name="Ghedin E."/>
            <person name="Paulini M."/>
        </authorList>
    </citation>
    <scope>NUCLEOTIDE SEQUENCE</scope>
    <source>
        <strain evidence="1">FR3</strain>
    </source>
</reference>
<evidence type="ECO:0000313" key="1">
    <source>
        <dbReference type="EMBL" id="CDP96161.1"/>
    </source>
</evidence>
<reference evidence="1" key="1">
    <citation type="journal article" date="2007" name="Science">
        <title>Draft genome of the filarial nematode parasite Brugia malayi.</title>
        <authorList>
            <person name="Ghedin E."/>
            <person name="Wang S."/>
            <person name="Spiro D."/>
            <person name="Caler E."/>
            <person name="Zhao Q."/>
            <person name="Crabtree J."/>
            <person name="Allen J.E."/>
            <person name="Delcher A.L."/>
            <person name="Guiliano D.B."/>
            <person name="Miranda-Saavedra D."/>
            <person name="Angiuoli S.V."/>
            <person name="Creasy T."/>
            <person name="Amedeo P."/>
            <person name="Haas B."/>
            <person name="El-Sayed N.M."/>
            <person name="Wortman J.R."/>
            <person name="Feldblyum T."/>
            <person name="Tallon L."/>
            <person name="Schatz M."/>
            <person name="Shumway M."/>
            <person name="Koo H."/>
            <person name="Salzberg S.L."/>
            <person name="Schobel S."/>
            <person name="Pertea M."/>
            <person name="Pop M."/>
            <person name="White O."/>
            <person name="Barton G.J."/>
            <person name="Carlow C.K."/>
            <person name="Crawford M.J."/>
            <person name="Daub J."/>
            <person name="Dimmic M.W."/>
            <person name="Estes C.F."/>
            <person name="Foster J.M."/>
            <person name="Ganatra M."/>
            <person name="Gregory W.F."/>
            <person name="Johnson N.M."/>
            <person name="Jin J."/>
            <person name="Komuniecki R."/>
            <person name="Korf I."/>
            <person name="Kumar S."/>
            <person name="Laney S."/>
            <person name="Li B.W."/>
            <person name="Li W."/>
            <person name="Lindblom T.H."/>
            <person name="Lustigman S."/>
            <person name="Ma D."/>
            <person name="Maina C.V."/>
            <person name="Martin D.M."/>
            <person name="McCarter J.P."/>
            <person name="McReynolds L."/>
            <person name="Mitreva M."/>
            <person name="Nutman T.B."/>
            <person name="Parkinson J."/>
            <person name="Peregrin-Alvarez J.M."/>
            <person name="Poole C."/>
            <person name="Ren Q."/>
            <person name="Saunders L."/>
            <person name="Sluder A.E."/>
            <person name="Smith K."/>
            <person name="Stanke M."/>
            <person name="Unnasch T.R."/>
            <person name="Ware J."/>
            <person name="Wei A.D."/>
            <person name="Weil G."/>
            <person name="Williams D.J."/>
            <person name="Zhang Y."/>
            <person name="Williams S.A."/>
            <person name="Fraser-Liggett C."/>
            <person name="Slatko B."/>
            <person name="Blaxter M.L."/>
            <person name="Scott A.L."/>
        </authorList>
    </citation>
    <scope>NUCLEOTIDE SEQUENCE</scope>
    <source>
        <strain evidence="1">FR3</strain>
    </source>
</reference>
<gene>
    <name evidence="1" type="primary">Bm14208</name>
    <name evidence="1" type="ORF">BM_Bm14208</name>
</gene>
<name>A0A1I9G2D9_BRUMA</name>
<organism evidence="1">
    <name type="scientific">Brugia malayi</name>
    <name type="common">Filarial nematode worm</name>
    <dbReference type="NCBI Taxonomy" id="6279"/>
    <lineage>
        <taxon>Eukaryota</taxon>
        <taxon>Metazoa</taxon>
        <taxon>Ecdysozoa</taxon>
        <taxon>Nematoda</taxon>
        <taxon>Chromadorea</taxon>
        <taxon>Rhabditida</taxon>
        <taxon>Spirurina</taxon>
        <taxon>Spiruromorpha</taxon>
        <taxon>Filarioidea</taxon>
        <taxon>Onchocercidae</taxon>
        <taxon>Brugia</taxon>
    </lineage>
</organism>
<dbReference type="EMBL" id="LN856957">
    <property type="protein sequence ID" value="CDP96161.1"/>
    <property type="molecule type" value="Genomic_DNA"/>
</dbReference>
<proteinExistence type="predicted"/>
<accession>A0A1I9G2D9</accession>
<protein>
    <submittedName>
        <fullName evidence="1">Bm14208</fullName>
    </submittedName>
</protein>
<sequence length="42" mass="5002">MNRTELPLTDHLKSLMPYSTIDEKCFLKCKCLSKLHCFTHFQ</sequence>
<dbReference type="AlphaFoldDB" id="A0A1I9G2D9"/>